<feature type="transmembrane region" description="Helical" evidence="7">
    <location>
        <begin position="114"/>
        <end position="136"/>
    </location>
</feature>
<keyword evidence="10" id="KW-1185">Reference proteome</keyword>
<keyword evidence="3" id="KW-1003">Cell membrane</keyword>
<dbReference type="CDD" id="cd06261">
    <property type="entry name" value="TM_PBP2"/>
    <property type="match status" value="1"/>
</dbReference>
<dbReference type="AlphaFoldDB" id="A0A316GMD3"/>
<dbReference type="InterPro" id="IPR000515">
    <property type="entry name" value="MetI-like"/>
</dbReference>
<accession>A0A316GMD3</accession>
<dbReference type="SUPFAM" id="SSF161098">
    <property type="entry name" value="MetI-like"/>
    <property type="match status" value="1"/>
</dbReference>
<dbReference type="OrthoDB" id="9815445at2"/>
<feature type="transmembrane region" description="Helical" evidence="7">
    <location>
        <begin position="148"/>
        <end position="167"/>
    </location>
</feature>
<dbReference type="Pfam" id="PF00528">
    <property type="entry name" value="BPD_transp_1"/>
    <property type="match status" value="1"/>
</dbReference>
<comment type="subcellular location">
    <subcellularLocation>
        <location evidence="1 7">Cell membrane</location>
        <topology evidence="1 7">Multi-pass membrane protein</topology>
    </subcellularLocation>
</comment>
<evidence type="ECO:0000256" key="5">
    <source>
        <dbReference type="ARBA" id="ARBA00022989"/>
    </source>
</evidence>
<feature type="transmembrane region" description="Helical" evidence="7">
    <location>
        <begin position="246"/>
        <end position="266"/>
    </location>
</feature>
<dbReference type="EMBL" id="QGGW01000002">
    <property type="protein sequence ID" value="PWK61449.1"/>
    <property type="molecule type" value="Genomic_DNA"/>
</dbReference>
<evidence type="ECO:0000259" key="8">
    <source>
        <dbReference type="PROSITE" id="PS50928"/>
    </source>
</evidence>
<gene>
    <name evidence="9" type="ORF">C7455_102137</name>
</gene>
<dbReference type="RefSeq" id="WP_109666397.1">
    <property type="nucleotide sequence ID" value="NZ_QGGW01000002.1"/>
</dbReference>
<evidence type="ECO:0000256" key="4">
    <source>
        <dbReference type="ARBA" id="ARBA00022692"/>
    </source>
</evidence>
<sequence>MSDTLRRAPALIALYVVLLAYACVTLMPFAWMLITSFKESRDVFRLPPSFVPTLLYGPDPLANYTEVLTQHDFLLYFRNSFFVSTMAALGQVATCALAGYAFARMELPGKNAIFALILATAFVPTEVTIIPEFLLMRQLGWIDSFLPLIVPSFLVGSFGTFMLREYFASLPAEYGEAARIDGAGPWRIFWRIYLPLARPALISIFVIAFINNWDELLRPLLYLNSPELRTVPLGLMRFVGEFEAEWTLLMAGSVASTLPLILIYVLGQKYVLQGFAGGGVKG</sequence>
<dbReference type="PANTHER" id="PTHR43744">
    <property type="entry name" value="ABC TRANSPORTER PERMEASE PROTEIN MG189-RELATED-RELATED"/>
    <property type="match status" value="1"/>
</dbReference>
<dbReference type="InterPro" id="IPR035906">
    <property type="entry name" value="MetI-like_sf"/>
</dbReference>
<evidence type="ECO:0000256" key="2">
    <source>
        <dbReference type="ARBA" id="ARBA00022448"/>
    </source>
</evidence>
<proteinExistence type="inferred from homology"/>
<keyword evidence="6 7" id="KW-0472">Membrane</keyword>
<keyword evidence="2 7" id="KW-0813">Transport</keyword>
<evidence type="ECO:0000313" key="10">
    <source>
        <dbReference type="Proteomes" id="UP000245708"/>
    </source>
</evidence>
<organism evidence="9 10">
    <name type="scientific">Roseicyclus mahoneyensis</name>
    <dbReference type="NCBI Taxonomy" id="164332"/>
    <lineage>
        <taxon>Bacteria</taxon>
        <taxon>Pseudomonadati</taxon>
        <taxon>Pseudomonadota</taxon>
        <taxon>Alphaproteobacteria</taxon>
        <taxon>Rhodobacterales</taxon>
        <taxon>Roseobacteraceae</taxon>
        <taxon>Roseicyclus</taxon>
    </lineage>
</organism>
<dbReference type="PANTHER" id="PTHR43744:SF12">
    <property type="entry name" value="ABC TRANSPORTER PERMEASE PROTEIN MG189-RELATED"/>
    <property type="match status" value="1"/>
</dbReference>
<protein>
    <submittedName>
        <fullName evidence="9">Carbohydrate ABC transporter membrane protein 2 (CUT1 family)</fullName>
    </submittedName>
</protein>
<feature type="transmembrane region" description="Helical" evidence="7">
    <location>
        <begin position="188"/>
        <end position="210"/>
    </location>
</feature>
<dbReference type="Gene3D" id="1.10.3720.10">
    <property type="entry name" value="MetI-like"/>
    <property type="match status" value="1"/>
</dbReference>
<evidence type="ECO:0000256" key="3">
    <source>
        <dbReference type="ARBA" id="ARBA00022475"/>
    </source>
</evidence>
<keyword evidence="5 7" id="KW-1133">Transmembrane helix</keyword>
<dbReference type="Proteomes" id="UP000245708">
    <property type="component" value="Unassembled WGS sequence"/>
</dbReference>
<evidence type="ECO:0000256" key="6">
    <source>
        <dbReference type="ARBA" id="ARBA00023136"/>
    </source>
</evidence>
<comment type="similarity">
    <text evidence="7">Belongs to the binding-protein-dependent transport system permease family.</text>
</comment>
<reference evidence="9 10" key="1">
    <citation type="submission" date="2018-05" db="EMBL/GenBank/DDBJ databases">
        <title>Genomic Encyclopedia of Type Strains, Phase IV (KMG-IV): sequencing the most valuable type-strain genomes for metagenomic binning, comparative biology and taxonomic classification.</title>
        <authorList>
            <person name="Goeker M."/>
        </authorList>
    </citation>
    <scope>NUCLEOTIDE SEQUENCE [LARGE SCALE GENOMIC DNA]</scope>
    <source>
        <strain evidence="9 10">DSM 16097</strain>
    </source>
</reference>
<name>A0A316GMD3_9RHOB</name>
<feature type="transmembrane region" description="Helical" evidence="7">
    <location>
        <begin position="12"/>
        <end position="34"/>
    </location>
</feature>
<evidence type="ECO:0000256" key="1">
    <source>
        <dbReference type="ARBA" id="ARBA00004651"/>
    </source>
</evidence>
<dbReference type="GO" id="GO:0055085">
    <property type="term" value="P:transmembrane transport"/>
    <property type="evidence" value="ECO:0007669"/>
    <property type="project" value="InterPro"/>
</dbReference>
<dbReference type="PROSITE" id="PS50928">
    <property type="entry name" value="ABC_TM1"/>
    <property type="match status" value="1"/>
</dbReference>
<keyword evidence="4 7" id="KW-0812">Transmembrane</keyword>
<evidence type="ECO:0000313" key="9">
    <source>
        <dbReference type="EMBL" id="PWK61449.1"/>
    </source>
</evidence>
<dbReference type="GO" id="GO:0005886">
    <property type="term" value="C:plasma membrane"/>
    <property type="evidence" value="ECO:0007669"/>
    <property type="project" value="UniProtKB-SubCell"/>
</dbReference>
<dbReference type="PROSITE" id="PS51257">
    <property type="entry name" value="PROKAR_LIPOPROTEIN"/>
    <property type="match status" value="1"/>
</dbReference>
<comment type="caution">
    <text evidence="9">The sequence shown here is derived from an EMBL/GenBank/DDBJ whole genome shotgun (WGS) entry which is preliminary data.</text>
</comment>
<feature type="domain" description="ABC transmembrane type-1" evidence="8">
    <location>
        <begin position="77"/>
        <end position="267"/>
    </location>
</feature>
<evidence type="ECO:0000256" key="7">
    <source>
        <dbReference type="RuleBase" id="RU363032"/>
    </source>
</evidence>
<feature type="transmembrane region" description="Helical" evidence="7">
    <location>
        <begin position="81"/>
        <end position="102"/>
    </location>
</feature>